<feature type="chain" id="PRO_5038009002" evidence="1">
    <location>
        <begin position="28"/>
        <end position="298"/>
    </location>
</feature>
<keyword evidence="1" id="KW-0732">Signal</keyword>
<reference evidence="3" key="1">
    <citation type="journal article" date="2021" name="PeerJ">
        <title>Extensive microbial diversity within the chicken gut microbiome revealed by metagenomics and culture.</title>
        <authorList>
            <person name="Gilroy R."/>
            <person name="Ravi A."/>
            <person name="Getino M."/>
            <person name="Pursley I."/>
            <person name="Horton D.L."/>
            <person name="Alikhan N.F."/>
            <person name="Baker D."/>
            <person name="Gharbi K."/>
            <person name="Hall N."/>
            <person name="Watson M."/>
            <person name="Adriaenssens E.M."/>
            <person name="Foster-Nyarko E."/>
            <person name="Jarju S."/>
            <person name="Secka A."/>
            <person name="Antonio M."/>
            <person name="Oren A."/>
            <person name="Chaudhuri R.R."/>
            <person name="La Ragione R."/>
            <person name="Hildebrand F."/>
            <person name="Pallen M.J."/>
        </authorList>
    </citation>
    <scope>NUCLEOTIDE SEQUENCE</scope>
    <source>
        <strain evidence="3">CHK171-7178</strain>
    </source>
</reference>
<organism evidence="3 4">
    <name type="scientific">Sporosarcina psychrophila</name>
    <name type="common">Bacillus psychrophilus</name>
    <dbReference type="NCBI Taxonomy" id="1476"/>
    <lineage>
        <taxon>Bacteria</taxon>
        <taxon>Bacillati</taxon>
        <taxon>Bacillota</taxon>
        <taxon>Bacilli</taxon>
        <taxon>Bacillales</taxon>
        <taxon>Caryophanaceae</taxon>
        <taxon>Sporosarcina</taxon>
    </lineage>
</organism>
<name>A0A921FVY4_SPOPS</name>
<dbReference type="Gene3D" id="3.30.457.10">
    <property type="entry name" value="Copper amine oxidase-like, N-terminal domain"/>
    <property type="match status" value="1"/>
</dbReference>
<evidence type="ECO:0000256" key="1">
    <source>
        <dbReference type="SAM" id="SignalP"/>
    </source>
</evidence>
<feature type="domain" description="Copper amine oxidase-like N-terminal" evidence="2">
    <location>
        <begin position="221"/>
        <end position="295"/>
    </location>
</feature>
<sequence length="298" mass="32528">MKKIKFVPFAMTALLLGGATVAPTTFADEAPTEEMEVQPVFIKIAGTIDNVDVRDNATYYTMKDGGNINVLAVTADTLVFDNTGKKVELKKGDKVEAHTFANKPMLAIYPPQYSPEVVIVKTEAMGEATVGTFDKDLLDANLSLKLNVSEETELSSLSGKEVKITDLADQNLLVFYTITTMSIPAQTPPSKVVVLDQKEADQEAPGDSVIEEIIANDFYDVDGTKMVPLRLLVEELGYKVKSTGKGAIISKGALSYTITRGEKTYGYNKALLNFDVAPALLEPMKTYVPVEFIRELIK</sequence>
<dbReference type="Proteomes" id="UP000698173">
    <property type="component" value="Unassembled WGS sequence"/>
</dbReference>
<comment type="caution">
    <text evidence="3">The sequence shown here is derived from an EMBL/GenBank/DDBJ whole genome shotgun (WGS) entry which is preliminary data.</text>
</comment>
<dbReference type="SUPFAM" id="SSF55383">
    <property type="entry name" value="Copper amine oxidase, domain N"/>
    <property type="match status" value="1"/>
</dbReference>
<dbReference type="EMBL" id="DYWT01000033">
    <property type="protein sequence ID" value="HJF30570.1"/>
    <property type="molecule type" value="Genomic_DNA"/>
</dbReference>
<feature type="signal peptide" evidence="1">
    <location>
        <begin position="1"/>
        <end position="27"/>
    </location>
</feature>
<dbReference type="Pfam" id="PF07833">
    <property type="entry name" value="Cu_amine_oxidN1"/>
    <property type="match status" value="1"/>
</dbReference>
<protein>
    <submittedName>
        <fullName evidence="3">Copper amine oxidase N-terminal domain-containing protein</fullName>
    </submittedName>
</protein>
<proteinExistence type="predicted"/>
<dbReference type="AlphaFoldDB" id="A0A921FVY4"/>
<reference evidence="3" key="2">
    <citation type="submission" date="2021-09" db="EMBL/GenBank/DDBJ databases">
        <authorList>
            <person name="Gilroy R."/>
        </authorList>
    </citation>
    <scope>NUCLEOTIDE SEQUENCE</scope>
    <source>
        <strain evidence="3">CHK171-7178</strain>
    </source>
</reference>
<gene>
    <name evidence="3" type="ORF">K8V56_02175</name>
</gene>
<dbReference type="InterPro" id="IPR012854">
    <property type="entry name" value="Cu_amine_oxidase-like_N"/>
</dbReference>
<evidence type="ECO:0000313" key="4">
    <source>
        <dbReference type="Proteomes" id="UP000698173"/>
    </source>
</evidence>
<evidence type="ECO:0000259" key="2">
    <source>
        <dbReference type="Pfam" id="PF07833"/>
    </source>
</evidence>
<dbReference type="InterPro" id="IPR036582">
    <property type="entry name" value="Mao_N_sf"/>
</dbReference>
<accession>A0A921FVY4</accession>
<evidence type="ECO:0000313" key="3">
    <source>
        <dbReference type="EMBL" id="HJF30570.1"/>
    </source>
</evidence>